<comment type="subunit">
    <text evidence="5">Component of the ribosomal small subunit (SSU) processome.</text>
</comment>
<comment type="function">
    <text evidence="5">Involved in nucleolar processing of pre-18S ribosomal RNA.</text>
</comment>
<evidence type="ECO:0000256" key="1">
    <source>
        <dbReference type="ARBA" id="ARBA00004604"/>
    </source>
</evidence>
<dbReference type="AlphaFoldDB" id="A0A9P1MZV8"/>
<dbReference type="PANTHER" id="PTHR12838">
    <property type="entry name" value="U3 SMALL NUCLEOLAR RNA-ASSOCIATED PROTEIN 11"/>
    <property type="match status" value="1"/>
</dbReference>
<accession>A0A9P1MZV8</accession>
<evidence type="ECO:0000313" key="7">
    <source>
        <dbReference type="EMBL" id="CAI5445807.1"/>
    </source>
</evidence>
<evidence type="ECO:0000256" key="3">
    <source>
        <dbReference type="ARBA" id="ARBA00022552"/>
    </source>
</evidence>
<comment type="similarity">
    <text evidence="2 5">Belongs to the UTP11 family.</text>
</comment>
<reference evidence="7" key="1">
    <citation type="submission" date="2022-11" db="EMBL/GenBank/DDBJ databases">
        <authorList>
            <person name="Kikuchi T."/>
        </authorList>
    </citation>
    <scope>NUCLEOTIDE SEQUENCE</scope>
    <source>
        <strain evidence="7">PS1010</strain>
    </source>
</reference>
<feature type="region of interest" description="Disordered" evidence="6">
    <location>
        <begin position="49"/>
        <end position="94"/>
    </location>
</feature>
<proteinExistence type="inferred from homology"/>
<feature type="region of interest" description="Disordered" evidence="6">
    <location>
        <begin position="1"/>
        <end position="34"/>
    </location>
</feature>
<dbReference type="OrthoDB" id="29058at2759"/>
<dbReference type="GO" id="GO:0032040">
    <property type="term" value="C:small-subunit processome"/>
    <property type="evidence" value="ECO:0007669"/>
    <property type="project" value="UniProtKB-UniRule"/>
</dbReference>
<evidence type="ECO:0000256" key="2">
    <source>
        <dbReference type="ARBA" id="ARBA00008105"/>
    </source>
</evidence>
<keyword evidence="8" id="KW-1185">Reference proteome</keyword>
<dbReference type="PANTHER" id="PTHR12838:SF0">
    <property type="entry name" value="U3 SMALL NUCLEOLAR RNA-ASSOCIATED PROTEIN 11-RELATED"/>
    <property type="match status" value="1"/>
</dbReference>
<comment type="caution">
    <text evidence="7">The sequence shown here is derived from an EMBL/GenBank/DDBJ whole genome shotgun (WGS) entry which is preliminary data.</text>
</comment>
<dbReference type="PIRSF" id="PIRSF015952">
    <property type="entry name" value="U3snoRNP11"/>
    <property type="match status" value="1"/>
</dbReference>
<keyword evidence="3 5" id="KW-0698">rRNA processing</keyword>
<feature type="compositionally biased region" description="Basic and acidic residues" evidence="6">
    <location>
        <begin position="49"/>
        <end position="69"/>
    </location>
</feature>
<feature type="compositionally biased region" description="Basic and acidic residues" evidence="6">
    <location>
        <begin position="76"/>
        <end position="94"/>
    </location>
</feature>
<sequence length="253" mass="29920">MSSLVSISKKLSGQRQHRERAQPEGRRKFGELEKKKDYKLRAADYQHKRDTIKKLKKHAQDKNQDEYHHHMVNSETRSDGRHFDKLTEEQEETTKVQKKLGSLKDLEYKIDEMKGELHFADSSCIPKQANKHTIFVDDEHEAKSFNPAKYFDTTTSMLSRKYNRLKTEDLQEKTIVGAETKERVKKADRIRRTRYNELLKRMNRAKELEVVVNKLELKKNLAASAKSELRPKKVKRGKAMKAAVYKWTYERKK</sequence>
<evidence type="ECO:0000313" key="8">
    <source>
        <dbReference type="Proteomes" id="UP001152747"/>
    </source>
</evidence>
<organism evidence="7 8">
    <name type="scientific">Caenorhabditis angaria</name>
    <dbReference type="NCBI Taxonomy" id="860376"/>
    <lineage>
        <taxon>Eukaryota</taxon>
        <taxon>Metazoa</taxon>
        <taxon>Ecdysozoa</taxon>
        <taxon>Nematoda</taxon>
        <taxon>Chromadorea</taxon>
        <taxon>Rhabditida</taxon>
        <taxon>Rhabditina</taxon>
        <taxon>Rhabditomorpha</taxon>
        <taxon>Rhabditoidea</taxon>
        <taxon>Rhabditidae</taxon>
        <taxon>Peloderinae</taxon>
        <taxon>Caenorhabditis</taxon>
    </lineage>
</organism>
<evidence type="ECO:0000256" key="6">
    <source>
        <dbReference type="SAM" id="MobiDB-lite"/>
    </source>
</evidence>
<dbReference type="InterPro" id="IPR007144">
    <property type="entry name" value="SSU_processome_Utp11"/>
</dbReference>
<evidence type="ECO:0000256" key="4">
    <source>
        <dbReference type="ARBA" id="ARBA00023242"/>
    </source>
</evidence>
<keyword evidence="4 5" id="KW-0539">Nucleus</keyword>
<feature type="compositionally biased region" description="Basic and acidic residues" evidence="6">
    <location>
        <begin position="19"/>
        <end position="34"/>
    </location>
</feature>
<name>A0A9P1MZV8_9PELO</name>
<gene>
    <name evidence="7" type="ORF">CAMP_LOCUS8444</name>
</gene>
<comment type="subcellular location">
    <subcellularLocation>
        <location evidence="1 5">Nucleus</location>
        <location evidence="1 5">Nucleolus</location>
    </subcellularLocation>
</comment>
<dbReference type="EMBL" id="CANHGI010000003">
    <property type="protein sequence ID" value="CAI5445807.1"/>
    <property type="molecule type" value="Genomic_DNA"/>
</dbReference>
<protein>
    <recommendedName>
        <fullName evidence="5">U3 small nucleolar RNA-associated protein 11</fullName>
        <shortName evidence="5">U3 snoRNA-associated protein 11</shortName>
    </recommendedName>
</protein>
<dbReference type="GO" id="GO:0006364">
    <property type="term" value="P:rRNA processing"/>
    <property type="evidence" value="ECO:0007669"/>
    <property type="project" value="UniProtKB-UniRule"/>
</dbReference>
<feature type="compositionally biased region" description="Polar residues" evidence="6">
    <location>
        <begin position="1"/>
        <end position="14"/>
    </location>
</feature>
<dbReference type="Proteomes" id="UP001152747">
    <property type="component" value="Unassembled WGS sequence"/>
</dbReference>
<evidence type="ECO:0000256" key="5">
    <source>
        <dbReference type="PIRNR" id="PIRNR015952"/>
    </source>
</evidence>
<dbReference type="Pfam" id="PF03998">
    <property type="entry name" value="Utp11"/>
    <property type="match status" value="1"/>
</dbReference>